<keyword evidence="3" id="KW-1185">Reference proteome</keyword>
<dbReference type="PANTHER" id="PTHR43155">
    <property type="entry name" value="CYCLIC DI-GMP PHOSPHODIESTERASE PA4108-RELATED"/>
    <property type="match status" value="1"/>
</dbReference>
<dbReference type="CDD" id="cd00077">
    <property type="entry name" value="HDc"/>
    <property type="match status" value="2"/>
</dbReference>
<reference evidence="2 3" key="1">
    <citation type="submission" date="2020-06" db="EMBL/GenBank/DDBJ databases">
        <title>Complete Genome Sequence of Clostridium muelleri sp. nov. P21T, an Acid-Alcohol Producing Acetogen Isolated from Old Hay.</title>
        <authorList>
            <person name="Duncan K.E."/>
            <person name="Tanner R.S."/>
        </authorList>
    </citation>
    <scope>NUCLEOTIDE SEQUENCE [LARGE SCALE GENOMIC DNA]</scope>
    <source>
        <strain evidence="2 3">P21</strain>
    </source>
</reference>
<dbReference type="PROSITE" id="PS51832">
    <property type="entry name" value="HD_GYP"/>
    <property type="match status" value="1"/>
</dbReference>
<evidence type="ECO:0000313" key="3">
    <source>
        <dbReference type="Proteomes" id="UP000537131"/>
    </source>
</evidence>
<dbReference type="Proteomes" id="UP000537131">
    <property type="component" value="Unassembled WGS sequence"/>
</dbReference>
<evidence type="ECO:0000259" key="1">
    <source>
        <dbReference type="PROSITE" id="PS51832"/>
    </source>
</evidence>
<dbReference type="SMART" id="SM00471">
    <property type="entry name" value="HDc"/>
    <property type="match status" value="2"/>
</dbReference>
<dbReference type="InterPro" id="IPR037522">
    <property type="entry name" value="HD_GYP_dom"/>
</dbReference>
<dbReference type="Pfam" id="PF13487">
    <property type="entry name" value="HD_5"/>
    <property type="match status" value="2"/>
</dbReference>
<evidence type="ECO:0000313" key="2">
    <source>
        <dbReference type="EMBL" id="NMM65391.1"/>
    </source>
</evidence>
<dbReference type="EMBL" id="JABBNI010000065">
    <property type="protein sequence ID" value="NMM65391.1"/>
    <property type="molecule type" value="Genomic_DNA"/>
</dbReference>
<accession>A0A7Y0EL34</accession>
<dbReference type="Gene3D" id="1.10.3210.10">
    <property type="entry name" value="Hypothetical protein af1432"/>
    <property type="match status" value="2"/>
</dbReference>
<proteinExistence type="predicted"/>
<dbReference type="InterPro" id="IPR006675">
    <property type="entry name" value="HDIG_dom"/>
</dbReference>
<feature type="domain" description="HD-GYP" evidence="1">
    <location>
        <begin position="225"/>
        <end position="417"/>
    </location>
</feature>
<dbReference type="InterPro" id="IPR003607">
    <property type="entry name" value="HD/PDEase_dom"/>
</dbReference>
<dbReference type="PANTHER" id="PTHR43155:SF1">
    <property type="entry name" value="3'3'-CGAMP-SPECIFIC PHOSPHODIESTERASE 1"/>
    <property type="match status" value="1"/>
</dbReference>
<dbReference type="RefSeq" id="WP_169299978.1">
    <property type="nucleotide sequence ID" value="NZ_JABBNI010000065.1"/>
</dbReference>
<dbReference type="AlphaFoldDB" id="A0A7Y0EL34"/>
<comment type="caution">
    <text evidence="2">The sequence shown here is derived from an EMBL/GenBank/DDBJ whole genome shotgun (WGS) entry which is preliminary data.</text>
</comment>
<dbReference type="SUPFAM" id="SSF109604">
    <property type="entry name" value="HD-domain/PDEase-like"/>
    <property type="match status" value="2"/>
</dbReference>
<gene>
    <name evidence="2" type="ORF">HBE96_22705</name>
</gene>
<sequence>MNISIDNVIRAMSISLDLSQVSSEHDTPVIENISNVDYTSHKFIHHSHRTTYMALEIANFIKLSEDQKKQLYVASLLHDIGAANYLVQSHSFNSFIKKHCEIGADITKNFPIFNKISDIILNHHENFDGSGAMGLSGNNILIESQIIRICDLIEILYNETIPPLKQKNNIISWIKKNENVIFSSKLVNAFLQISSKDLFWFNIENISFMEFILNTVSPNINECLNLEQFQDIAYIFSNIIDNKSKFTATHSRGISELAYTVSKFIGYPEDKCIKMKISGLLHDIGKLAIPTSILDKNGSLTSQEFDIIKSHVYYTKVILDSIVGIDDISDWASNHHEKLNGKGYPRSLSANQLSEESRIIGVCDIYQALTEDRPYRNGFHSQKAFDIMDNMVYENLICKKALTLLKKALTFNNKISS</sequence>
<organism evidence="2 3">
    <name type="scientific">Clostridium muellerianum</name>
    <dbReference type="NCBI Taxonomy" id="2716538"/>
    <lineage>
        <taxon>Bacteria</taxon>
        <taxon>Bacillati</taxon>
        <taxon>Bacillota</taxon>
        <taxon>Clostridia</taxon>
        <taxon>Eubacteriales</taxon>
        <taxon>Clostridiaceae</taxon>
        <taxon>Clostridium</taxon>
    </lineage>
</organism>
<protein>
    <submittedName>
        <fullName evidence="2">HD domain-containing protein</fullName>
    </submittedName>
</protein>
<dbReference type="NCBIfam" id="TIGR00277">
    <property type="entry name" value="HDIG"/>
    <property type="match status" value="1"/>
</dbReference>
<name>A0A7Y0EL34_9CLOT</name>